<protein>
    <submittedName>
        <fullName evidence="1">Uncharacterized protein</fullName>
    </submittedName>
</protein>
<comment type="caution">
    <text evidence="1">The sequence shown here is derived from an EMBL/GenBank/DDBJ whole genome shotgun (WGS) entry which is preliminary data.</text>
</comment>
<gene>
    <name evidence="1" type="ORF">CEXT_490741</name>
</gene>
<evidence type="ECO:0000313" key="2">
    <source>
        <dbReference type="Proteomes" id="UP001054945"/>
    </source>
</evidence>
<evidence type="ECO:0000313" key="1">
    <source>
        <dbReference type="EMBL" id="GIY95687.1"/>
    </source>
</evidence>
<dbReference type="AlphaFoldDB" id="A0AAV4XLZ4"/>
<reference evidence="1 2" key="1">
    <citation type="submission" date="2021-06" db="EMBL/GenBank/DDBJ databases">
        <title>Caerostris extrusa draft genome.</title>
        <authorList>
            <person name="Kono N."/>
            <person name="Arakawa K."/>
        </authorList>
    </citation>
    <scope>NUCLEOTIDE SEQUENCE [LARGE SCALE GENOMIC DNA]</scope>
</reference>
<accession>A0AAV4XLZ4</accession>
<sequence length="113" mass="11991">MLILLSKQTAARQTGVLLAIGVTPAASAKKEDSNLKKTRVAVEQLFRIFESNKVLPAILTGIKLLRFSGALTQPGGPEELEVSSQAFDYHSSGSSLIACSFSQPRADSDGLSL</sequence>
<dbReference type="Proteomes" id="UP001054945">
    <property type="component" value="Unassembled WGS sequence"/>
</dbReference>
<keyword evidence="2" id="KW-1185">Reference proteome</keyword>
<proteinExistence type="predicted"/>
<organism evidence="1 2">
    <name type="scientific">Caerostris extrusa</name>
    <name type="common">Bark spider</name>
    <name type="synonym">Caerostris bankana</name>
    <dbReference type="NCBI Taxonomy" id="172846"/>
    <lineage>
        <taxon>Eukaryota</taxon>
        <taxon>Metazoa</taxon>
        <taxon>Ecdysozoa</taxon>
        <taxon>Arthropoda</taxon>
        <taxon>Chelicerata</taxon>
        <taxon>Arachnida</taxon>
        <taxon>Araneae</taxon>
        <taxon>Araneomorphae</taxon>
        <taxon>Entelegynae</taxon>
        <taxon>Araneoidea</taxon>
        <taxon>Araneidae</taxon>
        <taxon>Caerostris</taxon>
    </lineage>
</organism>
<name>A0AAV4XLZ4_CAEEX</name>
<dbReference type="EMBL" id="BPLR01017952">
    <property type="protein sequence ID" value="GIY95687.1"/>
    <property type="molecule type" value="Genomic_DNA"/>
</dbReference>